<dbReference type="EMBL" id="BFAV01000141">
    <property type="protein sequence ID" value="GBF34577.1"/>
    <property type="molecule type" value="Genomic_DNA"/>
</dbReference>
<dbReference type="Proteomes" id="UP000239549">
    <property type="component" value="Unassembled WGS sequence"/>
</dbReference>
<name>A0A2L2XE01_9FIRM</name>
<keyword evidence="2" id="KW-1185">Reference proteome</keyword>
<evidence type="ECO:0000313" key="2">
    <source>
        <dbReference type="Proteomes" id="UP000239549"/>
    </source>
</evidence>
<gene>
    <name evidence="1" type="ORF">DCCM_3696</name>
</gene>
<accession>A0A2L2XE01</accession>
<protein>
    <submittedName>
        <fullName evidence="1">Uncharacterized protein</fullName>
    </submittedName>
</protein>
<dbReference type="AlphaFoldDB" id="A0A2L2XE01"/>
<evidence type="ECO:0000313" key="1">
    <source>
        <dbReference type="EMBL" id="GBF34577.1"/>
    </source>
</evidence>
<comment type="caution">
    <text evidence="1">The sequence shown here is derived from an EMBL/GenBank/DDBJ whole genome shotgun (WGS) entry which is preliminary data.</text>
</comment>
<dbReference type="RefSeq" id="WP_104372798.1">
    <property type="nucleotide sequence ID" value="NZ_BFAV01000141.1"/>
</dbReference>
<organism evidence="1 2">
    <name type="scientific">Desulfocucumis palustris</name>
    <dbReference type="NCBI Taxonomy" id="1898651"/>
    <lineage>
        <taxon>Bacteria</taxon>
        <taxon>Bacillati</taxon>
        <taxon>Bacillota</taxon>
        <taxon>Clostridia</taxon>
        <taxon>Eubacteriales</taxon>
        <taxon>Desulfocucumaceae</taxon>
        <taxon>Desulfocucumis</taxon>
    </lineage>
</organism>
<proteinExistence type="predicted"/>
<sequence>MSAENFDLAEQRLEKALAEVYDMQMRHFFADDLMPELMEKMGIDENEAIELIGCLLERGWVKCVGGKQRFFLRPGYIGGMPVVLTSSGISKLKN</sequence>
<reference evidence="2" key="1">
    <citation type="submission" date="2018-02" db="EMBL/GenBank/DDBJ databases">
        <title>Genome sequence of Desulfocucumis palustris strain NAW-5.</title>
        <authorList>
            <person name="Watanabe M."/>
            <person name="Kojima H."/>
            <person name="Fukui M."/>
        </authorList>
    </citation>
    <scope>NUCLEOTIDE SEQUENCE [LARGE SCALE GENOMIC DNA]</scope>
    <source>
        <strain evidence="2">NAW-5</strain>
    </source>
</reference>
<dbReference type="OrthoDB" id="1809026at2"/>